<sequence length="81" mass="9187">MTGRERSESTMRAPCQHRACGMSARNYPYFSQTRCSHGAGMVLAGFIPKLFISHVWEVQTGYDLLKVPQMVLLIQIVWLKG</sequence>
<gene>
    <name evidence="1" type="ORF">KK060_16275</name>
</gene>
<keyword evidence="2" id="KW-1185">Reference proteome</keyword>
<comment type="caution">
    <text evidence="1">The sequence shown here is derived from an EMBL/GenBank/DDBJ whole genome shotgun (WGS) entry which is preliminary data.</text>
</comment>
<evidence type="ECO:0000313" key="1">
    <source>
        <dbReference type="EMBL" id="MBT1704853.1"/>
    </source>
</evidence>
<dbReference type="Proteomes" id="UP000772618">
    <property type="component" value="Unassembled WGS sequence"/>
</dbReference>
<protein>
    <submittedName>
        <fullName evidence="1">Uncharacterized protein</fullName>
    </submittedName>
</protein>
<accession>A0ABS5VTW4</accession>
<dbReference type="RefSeq" id="WP_254154815.1">
    <property type="nucleotide sequence ID" value="NZ_JAHESD010000040.1"/>
</dbReference>
<organism evidence="1 2">
    <name type="scientific">Chryseosolibacter indicus</name>
    <dbReference type="NCBI Taxonomy" id="2782351"/>
    <lineage>
        <taxon>Bacteria</taxon>
        <taxon>Pseudomonadati</taxon>
        <taxon>Bacteroidota</taxon>
        <taxon>Cytophagia</taxon>
        <taxon>Cytophagales</taxon>
        <taxon>Chryseotaleaceae</taxon>
        <taxon>Chryseosolibacter</taxon>
    </lineage>
</organism>
<dbReference type="EMBL" id="JAHESD010000040">
    <property type="protein sequence ID" value="MBT1704853.1"/>
    <property type="molecule type" value="Genomic_DNA"/>
</dbReference>
<reference evidence="1 2" key="1">
    <citation type="submission" date="2021-05" db="EMBL/GenBank/DDBJ databases">
        <title>A Polyphasic approach of four new species of the genus Ohtaekwangia: Ohtaekwangia histidinii sp. nov., Ohtaekwangia cretensis sp. nov., Ohtaekwangia indiensis sp. nov., Ohtaekwangia reichenbachii sp. nov. from diverse environment.</title>
        <authorList>
            <person name="Octaviana S."/>
        </authorList>
    </citation>
    <scope>NUCLEOTIDE SEQUENCE [LARGE SCALE GENOMIC DNA]</scope>
    <source>
        <strain evidence="1 2">PWU20</strain>
    </source>
</reference>
<name>A0ABS5VTW4_9BACT</name>
<evidence type="ECO:0000313" key="2">
    <source>
        <dbReference type="Proteomes" id="UP000772618"/>
    </source>
</evidence>
<proteinExistence type="predicted"/>